<dbReference type="GO" id="GO:0016020">
    <property type="term" value="C:membrane"/>
    <property type="evidence" value="ECO:0007669"/>
    <property type="project" value="GOC"/>
</dbReference>
<evidence type="ECO:0000256" key="1">
    <source>
        <dbReference type="SAM" id="Phobius"/>
    </source>
</evidence>
<feature type="transmembrane region" description="Helical" evidence="1">
    <location>
        <begin position="111"/>
        <end position="130"/>
    </location>
</feature>
<keyword evidence="1" id="KW-0812">Transmembrane</keyword>
<keyword evidence="1" id="KW-1133">Transmembrane helix</keyword>
<dbReference type="AlphaFoldDB" id="A0A292Q3G0"/>
<dbReference type="EMBL" id="LN890976">
    <property type="protein sequence ID" value="CUS13250.1"/>
    <property type="molecule type" value="Genomic_DNA"/>
</dbReference>
<sequence length="197" mass="21989">MGILDLEQQLIFYGSYHHTKGNILIHLIGVPAIMATTFLFASNSPPLLPLPFSVPYFPPTLATLSAVLYSTLYILMEPFAGLLITPLILFMTGFVTHLTSASTSPATTNTVAGYIFVLAWLAQFVGHGVYEKRAPALFDNLVQAVFLAPFFVWFEVLFWCGYRPELRIRVEEGVVRRLEAFKREGKEREGKGKGKGE</sequence>
<feature type="transmembrane region" description="Helical" evidence="1">
    <location>
        <begin position="142"/>
        <end position="162"/>
    </location>
</feature>
<dbReference type="PANTHER" id="PTHR28026">
    <property type="entry name" value="DUF962 DOMAIN PROTEIN (AFU_ORTHOLOGUE AFUA_8G05310)"/>
    <property type="match status" value="1"/>
</dbReference>
<dbReference type="GO" id="GO:0046521">
    <property type="term" value="P:sphingoid catabolic process"/>
    <property type="evidence" value="ECO:0007669"/>
    <property type="project" value="TreeGrafter"/>
</dbReference>
<proteinExistence type="predicted"/>
<feature type="transmembrane region" description="Helical" evidence="1">
    <location>
        <begin position="23"/>
        <end position="42"/>
    </location>
</feature>
<dbReference type="InterPro" id="IPR009305">
    <property type="entry name" value="Mpo1-like"/>
</dbReference>
<protein>
    <recommendedName>
        <fullName evidence="4">DUF962-domain-containing protein</fullName>
    </recommendedName>
</protein>
<reference evidence="2" key="1">
    <citation type="submission" date="2015-10" db="EMBL/GenBank/DDBJ databases">
        <authorList>
            <person name="Regsiter A."/>
            <person name="william w."/>
        </authorList>
    </citation>
    <scope>NUCLEOTIDE SEQUENCE</scope>
    <source>
        <strain evidence="2">Montdore</strain>
    </source>
</reference>
<dbReference type="GO" id="GO:0005783">
    <property type="term" value="C:endoplasmic reticulum"/>
    <property type="evidence" value="ECO:0007669"/>
    <property type="project" value="TreeGrafter"/>
</dbReference>
<dbReference type="PANTHER" id="PTHR28026:SF9">
    <property type="entry name" value="2-HYDROXY-PALMITIC ACID DIOXYGENASE MPO1"/>
    <property type="match status" value="1"/>
</dbReference>
<organism evidence="2 3">
    <name type="scientific">Tuber aestivum</name>
    <name type="common">summer truffle</name>
    <dbReference type="NCBI Taxonomy" id="59557"/>
    <lineage>
        <taxon>Eukaryota</taxon>
        <taxon>Fungi</taxon>
        <taxon>Dikarya</taxon>
        <taxon>Ascomycota</taxon>
        <taxon>Pezizomycotina</taxon>
        <taxon>Pezizomycetes</taxon>
        <taxon>Pezizales</taxon>
        <taxon>Tuberaceae</taxon>
        <taxon>Tuber</taxon>
    </lineage>
</organism>
<dbReference type="Proteomes" id="UP001412239">
    <property type="component" value="Unassembled WGS sequence"/>
</dbReference>
<evidence type="ECO:0000313" key="3">
    <source>
        <dbReference type="Proteomes" id="UP001412239"/>
    </source>
</evidence>
<feature type="transmembrane region" description="Helical" evidence="1">
    <location>
        <begin position="80"/>
        <end position="99"/>
    </location>
</feature>
<accession>A0A292Q3G0</accession>
<evidence type="ECO:0008006" key="4">
    <source>
        <dbReference type="Google" id="ProtNLM"/>
    </source>
</evidence>
<name>A0A292Q3G0_9PEZI</name>
<keyword evidence="1" id="KW-0472">Membrane</keyword>
<keyword evidence="3" id="KW-1185">Reference proteome</keyword>
<gene>
    <name evidence="2" type="ORF">GSTUAT00002697001</name>
</gene>
<dbReference type="Pfam" id="PF06127">
    <property type="entry name" value="Mpo1-like"/>
    <property type="match status" value="1"/>
</dbReference>
<feature type="transmembrane region" description="Helical" evidence="1">
    <location>
        <begin position="54"/>
        <end position="74"/>
    </location>
</feature>
<evidence type="ECO:0000313" key="2">
    <source>
        <dbReference type="EMBL" id="CUS13250.1"/>
    </source>
</evidence>